<dbReference type="Proteomes" id="UP000887563">
    <property type="component" value="Unplaced"/>
</dbReference>
<evidence type="ECO:0000313" key="3">
    <source>
        <dbReference type="WBParaSite" id="Minc3s03415g33776"/>
    </source>
</evidence>
<evidence type="ECO:0000313" key="2">
    <source>
        <dbReference type="Proteomes" id="UP000887563"/>
    </source>
</evidence>
<dbReference type="InterPro" id="IPR019425">
    <property type="entry name" value="7TM_GPCR_serpentine_rcpt_Srt"/>
</dbReference>
<dbReference type="PANTHER" id="PTHR23021:SF11">
    <property type="entry name" value="SERPENTINE RECEPTOR, CLASS T"/>
    <property type="match status" value="1"/>
</dbReference>
<feature type="transmembrane region" description="Helical" evidence="1">
    <location>
        <begin position="51"/>
        <end position="77"/>
    </location>
</feature>
<feature type="transmembrane region" description="Helical" evidence="1">
    <location>
        <begin position="24"/>
        <end position="45"/>
    </location>
</feature>
<keyword evidence="2" id="KW-1185">Reference proteome</keyword>
<keyword evidence="1" id="KW-0812">Transmembrane</keyword>
<dbReference type="PANTHER" id="PTHR23021">
    <property type="entry name" value="SERPENTINE RECEPTOR, CLASS T"/>
    <property type="match status" value="1"/>
</dbReference>
<organism evidence="2 3">
    <name type="scientific">Meloidogyne incognita</name>
    <name type="common">Southern root-knot nematode worm</name>
    <name type="synonym">Oxyuris incognita</name>
    <dbReference type="NCBI Taxonomy" id="6306"/>
    <lineage>
        <taxon>Eukaryota</taxon>
        <taxon>Metazoa</taxon>
        <taxon>Ecdysozoa</taxon>
        <taxon>Nematoda</taxon>
        <taxon>Chromadorea</taxon>
        <taxon>Rhabditida</taxon>
        <taxon>Tylenchina</taxon>
        <taxon>Tylenchomorpha</taxon>
        <taxon>Tylenchoidea</taxon>
        <taxon>Meloidogynidae</taxon>
        <taxon>Meloidogyninae</taxon>
        <taxon>Meloidogyne</taxon>
        <taxon>Meloidogyne incognita group</taxon>
    </lineage>
</organism>
<proteinExistence type="predicted"/>
<accession>A0A914N7U1</accession>
<dbReference type="WBParaSite" id="Minc3s03415g33776">
    <property type="protein sequence ID" value="Minc3s03415g33776"/>
    <property type="gene ID" value="Minc3s03415g33776"/>
</dbReference>
<sequence>MLEEVNNREGGGIIGERHDILDRVFLQVFIISMFNTSTGIVYSYIMNHADFGIFPFMIAHFSWLHIHGFPPVIYLTLNKTVRNDTKNLLGKFFKLFKTNQNKVSNMYGNA</sequence>
<protein>
    <submittedName>
        <fullName evidence="3">7TM GPCR serpentine receptor class x (Srx) domain-containing protein</fullName>
    </submittedName>
</protein>
<name>A0A914N7U1_MELIC</name>
<keyword evidence="1" id="KW-0472">Membrane</keyword>
<keyword evidence="1" id="KW-1133">Transmembrane helix</keyword>
<dbReference type="AlphaFoldDB" id="A0A914N7U1"/>
<dbReference type="SUPFAM" id="SSF81321">
    <property type="entry name" value="Family A G protein-coupled receptor-like"/>
    <property type="match status" value="1"/>
</dbReference>
<evidence type="ECO:0000256" key="1">
    <source>
        <dbReference type="SAM" id="Phobius"/>
    </source>
</evidence>
<dbReference type="Pfam" id="PF10321">
    <property type="entry name" value="7TM_GPCR_Srt"/>
    <property type="match status" value="1"/>
</dbReference>
<reference evidence="3" key="1">
    <citation type="submission" date="2022-11" db="UniProtKB">
        <authorList>
            <consortium name="WormBaseParasite"/>
        </authorList>
    </citation>
    <scope>IDENTIFICATION</scope>
</reference>